<dbReference type="STRING" id="720554.Clocl_3972"/>
<dbReference type="Proteomes" id="UP000005435">
    <property type="component" value="Chromosome"/>
</dbReference>
<dbReference type="AlphaFoldDB" id="G8M390"/>
<name>G8M390_ACECE</name>
<dbReference type="CDD" id="cd11586">
    <property type="entry name" value="VbhA_like"/>
    <property type="match status" value="1"/>
</dbReference>
<dbReference type="Pfam" id="PF18495">
    <property type="entry name" value="VbhA"/>
    <property type="match status" value="1"/>
</dbReference>
<accession>G8M390</accession>
<sequence>MQAKQNINIEKIIKNVTASLAIEGLKPSKDAVTINRQFLEGKISSKEAINKIKEKYIKVTVK</sequence>
<dbReference type="InterPro" id="IPR033788">
    <property type="entry name" value="VbhA-like"/>
</dbReference>
<dbReference type="HOGENOM" id="CLU_2896063_0_0_9"/>
<feature type="domain" description="Antitoxin VbhA" evidence="1">
    <location>
        <begin position="12"/>
        <end position="55"/>
    </location>
</feature>
<evidence type="ECO:0000313" key="2">
    <source>
        <dbReference type="EMBL" id="AEV70410.1"/>
    </source>
</evidence>
<protein>
    <recommendedName>
        <fullName evidence="1">Antitoxin VbhA domain-containing protein</fullName>
    </recommendedName>
</protein>
<reference evidence="2 3" key="2">
    <citation type="journal article" date="2012" name="Stand. Genomic Sci.">
        <title>Complete Genome Sequence of Clostridium clariflavum DSM 19732.</title>
        <authorList>
            <person name="Izquierdo J.A."/>
            <person name="Goodwin L."/>
            <person name="Davenport K.W."/>
            <person name="Teshima H."/>
            <person name="Bruce D."/>
            <person name="Detter C."/>
            <person name="Tapia R."/>
            <person name="Han S."/>
            <person name="Land M."/>
            <person name="Hauser L."/>
            <person name="Jeffries C.D."/>
            <person name="Han J."/>
            <person name="Pitluck S."/>
            <person name="Nolan M."/>
            <person name="Chen A."/>
            <person name="Huntemann M."/>
            <person name="Mavromatis K."/>
            <person name="Mikhailova N."/>
            <person name="Liolios K."/>
            <person name="Woyke T."/>
            <person name="Lynd L.R."/>
        </authorList>
    </citation>
    <scope>NUCLEOTIDE SEQUENCE [LARGE SCALE GENOMIC DNA]</scope>
    <source>
        <strain evidence="3">DSM 19732 / NBRC 101661 / EBR45</strain>
    </source>
</reference>
<gene>
    <name evidence="2" type="ordered locus">Clocl_3972</name>
</gene>
<dbReference type="InterPro" id="IPR041535">
    <property type="entry name" value="VbhA"/>
</dbReference>
<organism evidence="2 3">
    <name type="scientific">Acetivibrio clariflavus (strain DSM 19732 / NBRC 101661 / EBR45)</name>
    <name type="common">Clostridium clariflavum</name>
    <dbReference type="NCBI Taxonomy" id="720554"/>
    <lineage>
        <taxon>Bacteria</taxon>
        <taxon>Bacillati</taxon>
        <taxon>Bacillota</taxon>
        <taxon>Clostridia</taxon>
        <taxon>Eubacteriales</taxon>
        <taxon>Oscillospiraceae</taxon>
        <taxon>Acetivibrio</taxon>
    </lineage>
</organism>
<dbReference type="Gene3D" id="1.10.8.1050">
    <property type="entry name" value="Antitoxin VbhA-like"/>
    <property type="match status" value="1"/>
</dbReference>
<reference evidence="3" key="1">
    <citation type="submission" date="2011-12" db="EMBL/GenBank/DDBJ databases">
        <title>Complete sequence of Clostridium clariflavum DSM 19732.</title>
        <authorList>
            <consortium name="US DOE Joint Genome Institute"/>
            <person name="Lucas S."/>
            <person name="Han J."/>
            <person name="Lapidus A."/>
            <person name="Cheng J.-F."/>
            <person name="Goodwin L."/>
            <person name="Pitluck S."/>
            <person name="Peters L."/>
            <person name="Teshima H."/>
            <person name="Detter J.C."/>
            <person name="Han C."/>
            <person name="Tapia R."/>
            <person name="Land M."/>
            <person name="Hauser L."/>
            <person name="Kyrpides N."/>
            <person name="Ivanova N."/>
            <person name="Pagani I."/>
            <person name="Kitzmiller T."/>
            <person name="Lynd L."/>
            <person name="Izquierdo J."/>
            <person name="Woyke T."/>
        </authorList>
    </citation>
    <scope>NUCLEOTIDE SEQUENCE [LARGE SCALE GENOMIC DNA]</scope>
    <source>
        <strain evidence="3">DSM 19732 / NBRC 101661 / EBR45</strain>
    </source>
</reference>
<dbReference type="EMBL" id="CP003065">
    <property type="protein sequence ID" value="AEV70410.1"/>
    <property type="molecule type" value="Genomic_DNA"/>
</dbReference>
<dbReference type="InterPro" id="IPR043038">
    <property type="entry name" value="VbhA_sf"/>
</dbReference>
<dbReference type="KEGG" id="ccl:Clocl_3972"/>
<keyword evidence="3" id="KW-1185">Reference proteome</keyword>
<proteinExistence type="predicted"/>
<evidence type="ECO:0000259" key="1">
    <source>
        <dbReference type="Pfam" id="PF18495"/>
    </source>
</evidence>
<dbReference type="RefSeq" id="WP_014256910.1">
    <property type="nucleotide sequence ID" value="NC_016627.1"/>
</dbReference>
<evidence type="ECO:0000313" key="3">
    <source>
        <dbReference type="Proteomes" id="UP000005435"/>
    </source>
</evidence>